<dbReference type="OrthoDB" id="6556053at2"/>
<protein>
    <submittedName>
        <fullName evidence="1">Uncharacterized protein</fullName>
    </submittedName>
</protein>
<dbReference type="EMBL" id="JMPR01000047">
    <property type="protein sequence ID" value="KFD17520.1"/>
    <property type="molecule type" value="Genomic_DNA"/>
</dbReference>
<comment type="caution">
    <text evidence="1">The sequence shown here is derived from an EMBL/GenBank/DDBJ whole genome shotgun (WGS) entry which is preliminary data.</text>
</comment>
<gene>
    <name evidence="1" type="ORF">GTPT_3125</name>
</gene>
<reference evidence="1 2" key="1">
    <citation type="submission" date="2014-05" db="EMBL/GenBank/DDBJ databases">
        <title>ATOL: Assembling a taxonomically balanced genome-scale reconstruction of the evolutionary history of the Enterobacteriaceae.</title>
        <authorList>
            <person name="Plunkett G.III."/>
            <person name="Neeno-Eckwall E.C."/>
            <person name="Glasner J.D."/>
            <person name="Perna N.T."/>
        </authorList>
    </citation>
    <scope>NUCLEOTIDE SEQUENCE [LARGE SCALE GENOMIC DNA]</scope>
    <source>
        <strain evidence="1 2">ATCC 33301</strain>
    </source>
</reference>
<keyword evidence="2" id="KW-1185">Reference proteome</keyword>
<sequence length="146" mass="16386">MRQGILLLIALWSCGVMASEGYRFTLQGRSDIDQEILVSEVVSFHRYVSGTISLQWYLNDADDIVGQLKQRLITAGVPENSIRSEKIPARENRTTPGIVTVLLRPGERDTLCQLQESNFRFDSDSRMGCAVENNRRISEINSAGSH</sequence>
<dbReference type="Proteomes" id="UP000028602">
    <property type="component" value="Unassembled WGS sequence"/>
</dbReference>
<name>A0A085JAM4_9GAMM</name>
<dbReference type="RefSeq" id="WP_025902615.1">
    <property type="nucleotide sequence ID" value="NZ_ATMJ01000013.1"/>
</dbReference>
<organism evidence="1 2">
    <name type="scientific">Tatumella ptyseos ATCC 33301</name>
    <dbReference type="NCBI Taxonomy" id="1005995"/>
    <lineage>
        <taxon>Bacteria</taxon>
        <taxon>Pseudomonadati</taxon>
        <taxon>Pseudomonadota</taxon>
        <taxon>Gammaproteobacteria</taxon>
        <taxon>Enterobacterales</taxon>
        <taxon>Erwiniaceae</taxon>
        <taxon>Tatumella</taxon>
    </lineage>
</organism>
<dbReference type="eggNOG" id="ENOG5031PK6">
    <property type="taxonomic scope" value="Bacteria"/>
</dbReference>
<accession>A0A085JAM4</accession>
<proteinExistence type="predicted"/>
<evidence type="ECO:0000313" key="1">
    <source>
        <dbReference type="EMBL" id="KFD17520.1"/>
    </source>
</evidence>
<dbReference type="AlphaFoldDB" id="A0A085JAM4"/>
<evidence type="ECO:0000313" key="2">
    <source>
        <dbReference type="Proteomes" id="UP000028602"/>
    </source>
</evidence>